<dbReference type="SUPFAM" id="SSF52833">
    <property type="entry name" value="Thioredoxin-like"/>
    <property type="match status" value="1"/>
</dbReference>
<dbReference type="Proteomes" id="UP000069030">
    <property type="component" value="Chromosome"/>
</dbReference>
<dbReference type="AlphaFoldDB" id="A0AAI8G6C8"/>
<reference evidence="7 8" key="1">
    <citation type="journal article" date="2016" name="J. Zhejiang Univ. Sci. B">
        <title>Antibiotic resistance mechanisms of Myroides sp.</title>
        <authorList>
            <person name="Hu S."/>
            <person name="Yuan S."/>
            <person name="Qu H."/>
            <person name="Jiang T."/>
            <person name="Zhou Y."/>
            <person name="Wang M."/>
            <person name="Ming D."/>
        </authorList>
    </citation>
    <scope>NUCLEOTIDE SEQUENCE [LARGE SCALE GENOMIC DNA]</scope>
    <source>
        <strain evidence="7 8">PR63039</strain>
    </source>
</reference>
<dbReference type="CDD" id="cd02966">
    <property type="entry name" value="TlpA_like_family"/>
    <property type="match status" value="1"/>
</dbReference>
<dbReference type="Gene3D" id="3.40.30.10">
    <property type="entry name" value="Glutaredoxin"/>
    <property type="match status" value="1"/>
</dbReference>
<gene>
    <name evidence="7" type="ORF">AS202_19445</name>
</gene>
<dbReference type="Pfam" id="PF08534">
    <property type="entry name" value="Redoxin"/>
    <property type="match status" value="1"/>
</dbReference>
<feature type="domain" description="Thioredoxin" evidence="6">
    <location>
        <begin position="329"/>
        <end position="488"/>
    </location>
</feature>
<evidence type="ECO:0000256" key="2">
    <source>
        <dbReference type="ARBA" id="ARBA00022748"/>
    </source>
</evidence>
<protein>
    <recommendedName>
        <fullName evidence="6">Thioredoxin domain-containing protein</fullName>
    </recommendedName>
</protein>
<organism evidence="7 8">
    <name type="scientific">Myroides odoratimimus</name>
    <dbReference type="NCBI Taxonomy" id="76832"/>
    <lineage>
        <taxon>Bacteria</taxon>
        <taxon>Pseudomonadati</taxon>
        <taxon>Bacteroidota</taxon>
        <taxon>Flavobacteriia</taxon>
        <taxon>Flavobacteriales</taxon>
        <taxon>Flavobacteriaceae</taxon>
        <taxon>Myroides</taxon>
    </lineage>
</organism>
<dbReference type="EMBL" id="CP013690">
    <property type="protein sequence ID" value="ALU28187.1"/>
    <property type="molecule type" value="Genomic_DNA"/>
</dbReference>
<keyword evidence="5" id="KW-0812">Transmembrane</keyword>
<dbReference type="InterPro" id="IPR050553">
    <property type="entry name" value="Thioredoxin_ResA/DsbE_sf"/>
</dbReference>
<comment type="subcellular location">
    <subcellularLocation>
        <location evidence="1">Cell envelope</location>
    </subcellularLocation>
</comment>
<evidence type="ECO:0000313" key="8">
    <source>
        <dbReference type="Proteomes" id="UP000069030"/>
    </source>
</evidence>
<keyword evidence="4" id="KW-0676">Redox-active center</keyword>
<accession>A0AAI8G6C8</accession>
<dbReference type="InterPro" id="IPR013740">
    <property type="entry name" value="Redoxin"/>
</dbReference>
<evidence type="ECO:0000313" key="7">
    <source>
        <dbReference type="EMBL" id="ALU28187.1"/>
    </source>
</evidence>
<keyword evidence="3" id="KW-1015">Disulfide bond</keyword>
<keyword evidence="2" id="KW-0201">Cytochrome c-type biogenesis</keyword>
<dbReference type="PANTHER" id="PTHR42852:SF6">
    <property type="entry name" value="THIOL:DISULFIDE INTERCHANGE PROTEIN DSBE"/>
    <property type="match status" value="1"/>
</dbReference>
<evidence type="ECO:0000256" key="4">
    <source>
        <dbReference type="ARBA" id="ARBA00023284"/>
    </source>
</evidence>
<dbReference type="PROSITE" id="PS51257">
    <property type="entry name" value="PROKAR_LIPOPROTEIN"/>
    <property type="match status" value="1"/>
</dbReference>
<keyword evidence="5" id="KW-0472">Membrane</keyword>
<dbReference type="GO" id="GO:0030313">
    <property type="term" value="C:cell envelope"/>
    <property type="evidence" value="ECO:0007669"/>
    <property type="project" value="UniProtKB-SubCell"/>
</dbReference>
<dbReference type="InterPro" id="IPR036249">
    <property type="entry name" value="Thioredoxin-like_sf"/>
</dbReference>
<evidence type="ECO:0000259" key="6">
    <source>
        <dbReference type="PROSITE" id="PS51352"/>
    </source>
</evidence>
<proteinExistence type="predicted"/>
<dbReference type="RefSeq" id="WP_058699976.1">
    <property type="nucleotide sequence ID" value="NZ_CP013690.1"/>
</dbReference>
<dbReference type="InterPro" id="IPR013766">
    <property type="entry name" value="Thioredoxin_domain"/>
</dbReference>
<keyword evidence="5" id="KW-1133">Transmembrane helix</keyword>
<name>A0AAI8G6C8_9FLAO</name>
<evidence type="ECO:0000256" key="5">
    <source>
        <dbReference type="SAM" id="Phobius"/>
    </source>
</evidence>
<evidence type="ECO:0000256" key="3">
    <source>
        <dbReference type="ARBA" id="ARBA00023157"/>
    </source>
</evidence>
<dbReference type="GO" id="GO:0017004">
    <property type="term" value="P:cytochrome complex assembly"/>
    <property type="evidence" value="ECO:0007669"/>
    <property type="project" value="UniProtKB-KW"/>
</dbReference>
<dbReference type="PANTHER" id="PTHR42852">
    <property type="entry name" value="THIOL:DISULFIDE INTERCHANGE PROTEIN DSBE"/>
    <property type="match status" value="1"/>
</dbReference>
<evidence type="ECO:0000256" key="1">
    <source>
        <dbReference type="ARBA" id="ARBA00004196"/>
    </source>
</evidence>
<dbReference type="KEGG" id="mod:AS202_19445"/>
<sequence>MKTNIVQYLFLVTLVLIGGIMTGCLDKNRNIKSSVAEAKQIVFVFEPQEIDWSSNRLKSNAIIYFDKDSLQVKNYAVNNYLKGDTIVITVKDQEVYFNYYLSNGKGIKQNLFYNFQRGDTIDIRYVDNLPLVDNRHRKENLEEINIQQYLYSKQPLEQSLFRNRYGRNRSAEEEKRYLVEEDNYYHDVYSTLDSLKQVNQLSQRMYDVLFYSNYYYRINTYKDTYDFNSIGTEDLRRDDLLVSGAYRFFLENYVQYYYDIKVPDPQVPFVIDYEDAFNKIIISTEFSEVVKEYLLLYYFEQIVNNGILKKELELLYEKLKVNVKNDKALSVIQQKYGSRLNSVSDDKSVLLLDSNNNTISLTDIVKENKGQVIVIDFWASWCGPCLQMMPYSKVLKEVLEQEPVVFVYISIDSDKRAWATAYNKIGLPIGRHNVLAMNYPEHSFYEELNLTEIPRYILYNKEGKLVNSKAAYPNSDVLREEILSLVKE</sequence>
<feature type="transmembrane region" description="Helical" evidence="5">
    <location>
        <begin position="6"/>
        <end position="25"/>
    </location>
</feature>
<dbReference type="PROSITE" id="PS51352">
    <property type="entry name" value="THIOREDOXIN_2"/>
    <property type="match status" value="1"/>
</dbReference>